<proteinExistence type="predicted"/>
<accession>A0ACD1AAJ6</accession>
<sequence>MDNLMMEDTIQEVYDRLEKNNFSTLKRPGKPMWDRPLIGFARGDDPYFEFLKQHIGSFHWSPKEAFQLKYPESILQSSLSVVSMAFPQTMETKAAQARETTVPAREWIVSRGEWEPLMKEFNGKLTKRLEDLGIRSVSIDLLPEFSTVRTSHLGIASKWSHRHIAYISGLGTFGLSEGLITEKGKAVRFTSLIVEGNLNPTERAYLSPYEWCLFYKDGSCGACMRRCPTNAIAQEGHDKDLCDAYEEFFGENLWPQDIERGDYILGCGLCQAGVPCQHGRP</sequence>
<dbReference type="EMBL" id="CP042469">
    <property type="protein sequence ID" value="QOX63354.1"/>
    <property type="molecule type" value="Genomic_DNA"/>
</dbReference>
<reference evidence="1" key="1">
    <citation type="submission" date="2019-08" db="EMBL/GenBank/DDBJ databases">
        <title>Genome sequence of Clostridiales bacterium MT110.</title>
        <authorList>
            <person name="Cao J."/>
        </authorList>
    </citation>
    <scope>NUCLEOTIDE SEQUENCE</scope>
    <source>
        <strain evidence="1">MT110</strain>
    </source>
</reference>
<protein>
    <submittedName>
        <fullName evidence="1">Epoxyqueuosine reductase</fullName>
    </submittedName>
</protein>
<organism evidence="1 2">
    <name type="scientific">Anoxybacterium hadale</name>
    <dbReference type="NCBI Taxonomy" id="3408580"/>
    <lineage>
        <taxon>Bacteria</taxon>
        <taxon>Bacillati</taxon>
        <taxon>Bacillota</taxon>
        <taxon>Clostridia</taxon>
        <taxon>Peptostreptococcales</taxon>
        <taxon>Anaerovoracaceae</taxon>
        <taxon>Anoxybacterium</taxon>
    </lineage>
</organism>
<name>A0ACD1AAJ6_9FIRM</name>
<evidence type="ECO:0000313" key="1">
    <source>
        <dbReference type="EMBL" id="QOX63354.1"/>
    </source>
</evidence>
<evidence type="ECO:0000313" key="2">
    <source>
        <dbReference type="Proteomes" id="UP000594014"/>
    </source>
</evidence>
<keyword evidence="2" id="KW-1185">Reference proteome</keyword>
<dbReference type="Proteomes" id="UP000594014">
    <property type="component" value="Chromosome"/>
</dbReference>
<gene>
    <name evidence="1" type="ORF">FRZ06_08320</name>
</gene>